<dbReference type="SUPFAM" id="SSF48239">
    <property type="entry name" value="Terpenoid cyclases/Protein prenyltransferases"/>
    <property type="match status" value="1"/>
</dbReference>
<dbReference type="EMBL" id="JAYWVC010000020">
    <property type="protein sequence ID" value="MED7822199.1"/>
    <property type="molecule type" value="Genomic_DNA"/>
</dbReference>
<keyword evidence="2" id="KW-1133">Transmembrane helix</keyword>
<dbReference type="Gene3D" id="1.50.10.20">
    <property type="match status" value="1"/>
</dbReference>
<evidence type="ECO:0000256" key="3">
    <source>
        <dbReference type="SAM" id="SignalP"/>
    </source>
</evidence>
<sequence>MNLRRSAAALAAIAVIGAATPAVAAGPSPSASPSPVIPDGLYGRTDPTYDGVWRQSLTLLAQDTVGVRPATAAVDWLTGQQCANGAFAAFRADTAKPCDAQLMVDTNSTAAAVQALAALGGHGATTGKAVAWLKSAQNADGGWGYAPGGASDANSTSVVVGALAAAGEKPQDVRKGGRSPYDALLKLALPCDGDGAGAFAYQPDKKGALAANADATAAAVLGALGKGLAGDGTKPDRAPLTCKDATGPGQAAHNGAAYLRKALAKDRHLTQALPGAKPQPDYGNTADAVVALAAVGQGEQAAPSLRWLEAHYKQWAKQSGPAAYAQLILAAKAAGSDPRDFGGQDLVELMDATGPDPAAVPDAKGSQPDAAKDSAQSDEDEGPLRVAWIVGACLLALTAGGILYTSRGGRRQP</sequence>
<comment type="caution">
    <text evidence="4">The sequence shown here is derived from an EMBL/GenBank/DDBJ whole genome shotgun (WGS) entry which is preliminary data.</text>
</comment>
<accession>A0ABU7FE56</accession>
<name>A0ABU7FE56_9ACTN</name>
<feature type="signal peptide" evidence="3">
    <location>
        <begin position="1"/>
        <end position="24"/>
    </location>
</feature>
<reference evidence="4" key="1">
    <citation type="submission" date="2024-01" db="EMBL/GenBank/DDBJ databases">
        <title>First draft genome sequence data of TA4-1, the type strain of Gram-positive actinobacterium Streptomyces chiangmaiensis.</title>
        <authorList>
            <person name="Yasawong M."/>
            <person name="Nantapong N."/>
        </authorList>
    </citation>
    <scope>NUCLEOTIDE SEQUENCE</scope>
    <source>
        <strain evidence="4">TA4-1</strain>
    </source>
</reference>
<dbReference type="RefSeq" id="WP_329506559.1">
    <property type="nucleotide sequence ID" value="NZ_BAAAYZ010000154.1"/>
</dbReference>
<keyword evidence="2" id="KW-0812">Transmembrane</keyword>
<feature type="transmembrane region" description="Helical" evidence="2">
    <location>
        <begin position="386"/>
        <end position="405"/>
    </location>
</feature>
<keyword evidence="3" id="KW-0732">Signal</keyword>
<evidence type="ECO:0000313" key="4">
    <source>
        <dbReference type="EMBL" id="MED7822199.1"/>
    </source>
</evidence>
<organism evidence="4 5">
    <name type="scientific">Streptomyces chiangmaiensis</name>
    <dbReference type="NCBI Taxonomy" id="766497"/>
    <lineage>
        <taxon>Bacteria</taxon>
        <taxon>Bacillati</taxon>
        <taxon>Actinomycetota</taxon>
        <taxon>Actinomycetes</taxon>
        <taxon>Kitasatosporales</taxon>
        <taxon>Streptomycetaceae</taxon>
        <taxon>Streptomyces</taxon>
    </lineage>
</organism>
<evidence type="ECO:0000256" key="1">
    <source>
        <dbReference type="SAM" id="MobiDB-lite"/>
    </source>
</evidence>
<dbReference type="InterPro" id="IPR008930">
    <property type="entry name" value="Terpenoid_cyclase/PrenylTrfase"/>
</dbReference>
<proteinExistence type="predicted"/>
<evidence type="ECO:0000313" key="5">
    <source>
        <dbReference type="Proteomes" id="UP001333996"/>
    </source>
</evidence>
<gene>
    <name evidence="4" type="ORF">VXC91_09445</name>
</gene>
<keyword evidence="5" id="KW-1185">Reference proteome</keyword>
<feature type="region of interest" description="Disordered" evidence="1">
    <location>
        <begin position="350"/>
        <end position="381"/>
    </location>
</feature>
<protein>
    <submittedName>
        <fullName evidence="4">Prenyltransferase/squalene oxidase repeat-containing protein</fullName>
    </submittedName>
</protein>
<dbReference type="Proteomes" id="UP001333996">
    <property type="component" value="Unassembled WGS sequence"/>
</dbReference>
<evidence type="ECO:0000256" key="2">
    <source>
        <dbReference type="SAM" id="Phobius"/>
    </source>
</evidence>
<feature type="chain" id="PRO_5046159117" evidence="3">
    <location>
        <begin position="25"/>
        <end position="413"/>
    </location>
</feature>
<keyword evidence="2" id="KW-0472">Membrane</keyword>